<reference evidence="7 9" key="2">
    <citation type="submission" date="2020-01" db="EMBL/GenBank/DDBJ databases">
        <title>Comparative genomics of meat spoilage bacteria.</title>
        <authorList>
            <person name="Hilgarth M."/>
            <person name="Vogel R.F."/>
        </authorList>
    </citation>
    <scope>NUCLEOTIDE SEQUENCE [LARGE SCALE GENOMIC DNA]</scope>
    <source>
        <strain evidence="7 9">TMW2.2077</strain>
    </source>
</reference>
<evidence type="ECO:0000313" key="8">
    <source>
        <dbReference type="Proteomes" id="UP000036325"/>
    </source>
</evidence>
<evidence type="ECO:0000256" key="2">
    <source>
        <dbReference type="ARBA" id="ARBA00022764"/>
    </source>
</evidence>
<keyword evidence="2 5" id="KW-0574">Periplasm</keyword>
<dbReference type="InterPro" id="IPR038303">
    <property type="entry name" value="HdeA/HdeB_sf"/>
</dbReference>
<comment type="subcellular location">
    <subcellularLocation>
        <location evidence="5">Periplasm</location>
    </subcellularLocation>
</comment>
<dbReference type="Pfam" id="PF06411">
    <property type="entry name" value="HdeA"/>
    <property type="match status" value="1"/>
</dbReference>
<comment type="function">
    <text evidence="5">Required for optimal acid stress protection. Exhibits a chaperone-like activity only at low pH by suppressing non-specifically the aggregation of denaturated periplasmic proteins.</text>
</comment>
<comment type="similarity">
    <text evidence="5">Belongs to the HdeA family.</text>
</comment>
<gene>
    <name evidence="5 7" type="primary">hdeA</name>
    <name evidence="7" type="ORF">GYN02_17140</name>
    <name evidence="6" type="ORF">TU86_13250</name>
</gene>
<keyword evidence="3 5" id="KW-1015">Disulfide bond</keyword>
<protein>
    <recommendedName>
        <fullName evidence="5">Probable acid stress chaperone HdeA</fullName>
    </recommendedName>
</protein>
<evidence type="ECO:0000313" key="6">
    <source>
        <dbReference type="EMBL" id="KMN13055.1"/>
    </source>
</evidence>
<dbReference type="Proteomes" id="UP000809529">
    <property type="component" value="Unassembled WGS sequence"/>
</dbReference>
<dbReference type="InterPro" id="IPR010486">
    <property type="entry name" value="HNS-dep_expression_A/B"/>
</dbReference>
<reference evidence="6 8" key="1">
    <citation type="submission" date="2015-02" db="EMBL/GenBank/DDBJ databases">
        <title>Pseudomonas helleri sp. nov. and Pseudomonas weihenstephanensis sp. nov., isolated from raw cows milk.</title>
        <authorList>
            <person name="von Neubeck M."/>
            <person name="Huptas C."/>
            <person name="Wenning M."/>
            <person name="Scherer S."/>
        </authorList>
    </citation>
    <scope>NUCLEOTIDE SEQUENCE [LARGE SCALE GENOMIC DNA]</scope>
    <source>
        <strain evidence="6 8">DSM 29166</strain>
    </source>
</reference>
<comment type="caution">
    <text evidence="6">The sequence shown here is derived from an EMBL/GenBank/DDBJ whole genome shotgun (WGS) entry which is preliminary data.</text>
</comment>
<dbReference type="Gene3D" id="1.10.890.10">
    <property type="entry name" value="HNS-dependent expression A"/>
    <property type="match status" value="1"/>
</dbReference>
<dbReference type="HAMAP" id="MF_00946">
    <property type="entry name" value="HdeA"/>
    <property type="match status" value="1"/>
</dbReference>
<name>A0A0J6IR46_9PSED</name>
<dbReference type="PATRIC" id="fig|1608994.3.peg.3301"/>
<dbReference type="RefSeq" id="WP_048364779.1">
    <property type="nucleotide sequence ID" value="NZ_JAAEBV010000003.1"/>
</dbReference>
<dbReference type="EMBL" id="JYLF01000005">
    <property type="protein sequence ID" value="KMN13055.1"/>
    <property type="molecule type" value="Genomic_DNA"/>
</dbReference>
<sequence length="105" mass="11157" precursor="true">MKKHIVLVGAAGLFALSTLAQAADAKQPVSAWTCESFLAVDESFRPTAVGLGEAVNKSGKVEDAVLDVAGVEKITPLVVTACEKDKKASFVQKLKEEWAKVKKDV</sequence>
<evidence type="ECO:0000256" key="4">
    <source>
        <dbReference type="ARBA" id="ARBA00023186"/>
    </source>
</evidence>
<dbReference type="SUPFAM" id="SSF47752">
    <property type="entry name" value="Protein HNS-dependent expression A, HdeA"/>
    <property type="match status" value="1"/>
</dbReference>
<dbReference type="InterPro" id="IPR036831">
    <property type="entry name" value="HdeA_sf"/>
</dbReference>
<evidence type="ECO:0000256" key="1">
    <source>
        <dbReference type="ARBA" id="ARBA00022729"/>
    </source>
</evidence>
<evidence type="ECO:0000313" key="7">
    <source>
        <dbReference type="EMBL" id="MBM1196895.1"/>
    </source>
</evidence>
<proteinExistence type="inferred from homology"/>
<dbReference type="Proteomes" id="UP000036325">
    <property type="component" value="Unassembled WGS sequence"/>
</dbReference>
<keyword evidence="4 5" id="KW-0143">Chaperone</keyword>
<organism evidence="6 8">
    <name type="scientific">Pseudomonas weihenstephanensis</name>
    <dbReference type="NCBI Taxonomy" id="1608994"/>
    <lineage>
        <taxon>Bacteria</taxon>
        <taxon>Pseudomonadati</taxon>
        <taxon>Pseudomonadota</taxon>
        <taxon>Gammaproteobacteria</taxon>
        <taxon>Pseudomonadales</taxon>
        <taxon>Pseudomonadaceae</taxon>
        <taxon>Pseudomonas</taxon>
    </lineage>
</organism>
<feature type="signal peptide" evidence="5">
    <location>
        <begin position="1"/>
        <end position="22"/>
    </location>
</feature>
<dbReference type="STRING" id="1608994.TU86_13250"/>
<evidence type="ECO:0000256" key="3">
    <source>
        <dbReference type="ARBA" id="ARBA00023157"/>
    </source>
</evidence>
<dbReference type="AlphaFoldDB" id="A0A0J6IR46"/>
<dbReference type="EMBL" id="JAAEBW010000010">
    <property type="protein sequence ID" value="MBM1196895.1"/>
    <property type="molecule type" value="Genomic_DNA"/>
</dbReference>
<evidence type="ECO:0000313" key="9">
    <source>
        <dbReference type="Proteomes" id="UP000809529"/>
    </source>
</evidence>
<accession>A0A0J6IR46</accession>
<dbReference type="GO" id="GO:0030288">
    <property type="term" value="C:outer membrane-bounded periplasmic space"/>
    <property type="evidence" value="ECO:0007669"/>
    <property type="project" value="InterPro"/>
</dbReference>
<accession>A0A0J6IEL4</accession>
<dbReference type="InterPro" id="IPR024972">
    <property type="entry name" value="HdeA"/>
</dbReference>
<feature type="chain" id="PRO_5014202860" description="Probable acid stress chaperone HdeA" evidence="5">
    <location>
        <begin position="23"/>
        <end position="105"/>
    </location>
</feature>
<evidence type="ECO:0000256" key="5">
    <source>
        <dbReference type="HAMAP-Rule" id="MF_00946"/>
    </source>
</evidence>
<keyword evidence="1 5" id="KW-0732">Signal</keyword>
<feature type="disulfide bond" evidence="5">
    <location>
        <begin position="34"/>
        <end position="82"/>
    </location>
</feature>
<dbReference type="GO" id="GO:1990451">
    <property type="term" value="P:cellular stress response to acidic pH"/>
    <property type="evidence" value="ECO:0007669"/>
    <property type="project" value="UniProtKB-UniRule"/>
</dbReference>
<dbReference type="NCBIfam" id="NF007576">
    <property type="entry name" value="PRK10208.1"/>
    <property type="match status" value="1"/>
</dbReference>
<dbReference type="OrthoDB" id="7581659at2"/>
<keyword evidence="9" id="KW-1185">Reference proteome</keyword>